<keyword evidence="3" id="KW-1185">Reference proteome</keyword>
<dbReference type="GeneID" id="108664593"/>
<dbReference type="PANTHER" id="PTHR14969:SF13">
    <property type="entry name" value="AT30094P"/>
    <property type="match status" value="1"/>
</dbReference>
<dbReference type="InterPro" id="IPR036938">
    <property type="entry name" value="PAP2/HPO_sf"/>
</dbReference>
<reference evidence="4 5" key="1">
    <citation type="submission" date="2025-04" db="UniProtKB">
        <authorList>
            <consortium name="RefSeq"/>
        </authorList>
    </citation>
    <scope>IDENTIFICATION</scope>
    <source>
        <tissue evidence="4 5">Whole organism</tissue>
    </source>
</reference>
<evidence type="ECO:0000313" key="5">
    <source>
        <dbReference type="RefSeq" id="XP_047740386.1"/>
    </source>
</evidence>
<dbReference type="SMART" id="SM00014">
    <property type="entry name" value="acidPPc"/>
    <property type="match status" value="1"/>
</dbReference>
<keyword evidence="1" id="KW-0812">Transmembrane</keyword>
<protein>
    <submittedName>
        <fullName evidence="4 5">Polyisoprenoid diphosphate/phosphate phosphohydrolase PLPP6-like</fullName>
    </submittedName>
</protein>
<dbReference type="InterPro" id="IPR000326">
    <property type="entry name" value="PAP2/HPO"/>
</dbReference>
<feature type="transmembrane region" description="Helical" evidence="1">
    <location>
        <begin position="142"/>
        <end position="161"/>
    </location>
</feature>
<feature type="transmembrane region" description="Helical" evidence="1">
    <location>
        <begin position="74"/>
        <end position="96"/>
    </location>
</feature>
<dbReference type="GO" id="GO:0042392">
    <property type="term" value="F:sphingosine-1-phosphate phosphatase activity"/>
    <property type="evidence" value="ECO:0007669"/>
    <property type="project" value="TreeGrafter"/>
</dbReference>
<keyword evidence="1" id="KW-0472">Membrane</keyword>
<evidence type="ECO:0000313" key="4">
    <source>
        <dbReference type="RefSeq" id="XP_018006703.1"/>
    </source>
</evidence>
<gene>
    <name evidence="4 5" type="primary">LOC108664593</name>
</gene>
<sequence>MESKREVPVVLKKVLDLDFRLSTDLLAAIVRKTGPMRLYYTYLKGLEIAGNGWLWFFGVAAIAFFSADQYVRHLMVNLFIALVLDVVVVAIVKSIARRRRPAPIEKDLLTVHFIDKFSFPSGHSTRAAMVTTLLSTQYDLNLVLEAILFSWFIGVCVCRFLMRRHFLLDIVCGIAIGWFQALFLVYSGLWLDVPSANGVIAYFFDETFAGASFDV</sequence>
<dbReference type="OrthoDB" id="10266771at2759"/>
<dbReference type="SUPFAM" id="SSF48317">
    <property type="entry name" value="Acid phosphatase/Vanadium-dependent haloperoxidase"/>
    <property type="match status" value="1"/>
</dbReference>
<feature type="transmembrane region" description="Helical" evidence="1">
    <location>
        <begin position="48"/>
        <end position="67"/>
    </location>
</feature>
<dbReference type="KEGG" id="hazt:108664593"/>
<dbReference type="Pfam" id="PF01569">
    <property type="entry name" value="PAP2"/>
    <property type="match status" value="1"/>
</dbReference>
<evidence type="ECO:0000259" key="2">
    <source>
        <dbReference type="SMART" id="SM00014"/>
    </source>
</evidence>
<dbReference type="Gene3D" id="1.20.144.10">
    <property type="entry name" value="Phosphatidic acid phosphatase type 2/haloperoxidase"/>
    <property type="match status" value="1"/>
</dbReference>
<evidence type="ECO:0000256" key="1">
    <source>
        <dbReference type="SAM" id="Phobius"/>
    </source>
</evidence>
<feature type="domain" description="Phosphatidic acid phosphatase type 2/haloperoxidase" evidence="2">
    <location>
        <begin position="73"/>
        <end position="185"/>
    </location>
</feature>
<organism evidence="3 4">
    <name type="scientific">Hyalella azteca</name>
    <name type="common">Amphipod</name>
    <dbReference type="NCBI Taxonomy" id="294128"/>
    <lineage>
        <taxon>Eukaryota</taxon>
        <taxon>Metazoa</taxon>
        <taxon>Ecdysozoa</taxon>
        <taxon>Arthropoda</taxon>
        <taxon>Crustacea</taxon>
        <taxon>Multicrustacea</taxon>
        <taxon>Malacostraca</taxon>
        <taxon>Eumalacostraca</taxon>
        <taxon>Peracarida</taxon>
        <taxon>Amphipoda</taxon>
        <taxon>Senticaudata</taxon>
        <taxon>Talitrida</taxon>
        <taxon>Talitroidea</taxon>
        <taxon>Hyalellidae</taxon>
        <taxon>Hyalella</taxon>
    </lineage>
</organism>
<accession>A0A8B7MZK1</accession>
<dbReference type="RefSeq" id="XP_018006703.1">
    <property type="nucleotide sequence ID" value="XM_018151214.2"/>
</dbReference>
<keyword evidence="1" id="KW-1133">Transmembrane helix</keyword>
<dbReference type="RefSeq" id="XP_047740386.1">
    <property type="nucleotide sequence ID" value="XM_047884430.1"/>
</dbReference>
<feature type="transmembrane region" description="Helical" evidence="1">
    <location>
        <begin position="166"/>
        <end position="186"/>
    </location>
</feature>
<dbReference type="Proteomes" id="UP000694843">
    <property type="component" value="Unplaced"/>
</dbReference>
<dbReference type="OMA" id="LKINCKF"/>
<dbReference type="PANTHER" id="PTHR14969">
    <property type="entry name" value="SPHINGOSINE-1-PHOSPHATE PHOSPHOHYDROLASE"/>
    <property type="match status" value="1"/>
</dbReference>
<dbReference type="AlphaFoldDB" id="A0A8B7MZK1"/>
<proteinExistence type="predicted"/>
<evidence type="ECO:0000313" key="3">
    <source>
        <dbReference type="Proteomes" id="UP000694843"/>
    </source>
</evidence>
<name>A0A8B7MZK1_HYAAZ</name>